<dbReference type="Proteomes" id="UP000309215">
    <property type="component" value="Unassembled WGS sequence"/>
</dbReference>
<protein>
    <submittedName>
        <fullName evidence="1">Uncharacterized protein</fullName>
    </submittedName>
</protein>
<evidence type="ECO:0000313" key="2">
    <source>
        <dbReference type="Proteomes" id="UP000309215"/>
    </source>
</evidence>
<proteinExistence type="predicted"/>
<sequence length="96" mass="10723">MAIALADLIIEAAPIVVVIAASVEIGKNEDLMEAARRRRPNRNLSRCLDAAAAGGALWENFCNTIPNDIDRATCWSKTKLSEQDRRGWCNEKFGYW</sequence>
<keyword evidence="2" id="KW-1185">Reference proteome</keyword>
<organism evidence="1 2">
    <name type="scientific">Polyangium fumosum</name>
    <dbReference type="NCBI Taxonomy" id="889272"/>
    <lineage>
        <taxon>Bacteria</taxon>
        <taxon>Pseudomonadati</taxon>
        <taxon>Myxococcota</taxon>
        <taxon>Polyangia</taxon>
        <taxon>Polyangiales</taxon>
        <taxon>Polyangiaceae</taxon>
        <taxon>Polyangium</taxon>
    </lineage>
</organism>
<gene>
    <name evidence="1" type="ORF">E8A74_40970</name>
</gene>
<comment type="caution">
    <text evidence="1">The sequence shown here is derived from an EMBL/GenBank/DDBJ whole genome shotgun (WGS) entry which is preliminary data.</text>
</comment>
<evidence type="ECO:0000313" key="1">
    <source>
        <dbReference type="EMBL" id="TKC98533.1"/>
    </source>
</evidence>
<reference evidence="1 2" key="1">
    <citation type="submission" date="2019-04" db="EMBL/GenBank/DDBJ databases">
        <authorList>
            <person name="Li Y."/>
            <person name="Wang J."/>
        </authorList>
    </citation>
    <scope>NUCLEOTIDE SEQUENCE [LARGE SCALE GENOMIC DNA]</scope>
    <source>
        <strain evidence="1 2">DSM 14668</strain>
    </source>
</reference>
<name>A0A4U1IWX9_9BACT</name>
<accession>A0A4U1IWX9</accession>
<dbReference type="RefSeq" id="WP_136934572.1">
    <property type="nucleotide sequence ID" value="NZ_SSMQ01000067.1"/>
</dbReference>
<dbReference type="AlphaFoldDB" id="A0A4U1IWX9"/>
<dbReference type="EMBL" id="SSMQ01000067">
    <property type="protein sequence ID" value="TKC98533.1"/>
    <property type="molecule type" value="Genomic_DNA"/>
</dbReference>